<protein>
    <recommendedName>
        <fullName evidence="8">ChbG/HpnK family deacetylase</fullName>
    </recommendedName>
</protein>
<dbReference type="GO" id="GO:0016787">
    <property type="term" value="F:hydrolase activity"/>
    <property type="evidence" value="ECO:0007669"/>
    <property type="project" value="UniProtKB-KW"/>
</dbReference>
<keyword evidence="3" id="KW-0378">Hydrolase</keyword>
<dbReference type="GO" id="GO:0019213">
    <property type="term" value="F:deacetylase activity"/>
    <property type="evidence" value="ECO:0007669"/>
    <property type="project" value="TreeGrafter"/>
</dbReference>
<evidence type="ECO:0000313" key="7">
    <source>
        <dbReference type="Proteomes" id="UP000250642"/>
    </source>
</evidence>
<keyword evidence="2" id="KW-0479">Metal-binding</keyword>
<name>A0A329R0T4_9BACL</name>
<dbReference type="SUPFAM" id="SSF88713">
    <property type="entry name" value="Glycoside hydrolase/deacetylase"/>
    <property type="match status" value="1"/>
</dbReference>
<evidence type="ECO:0000256" key="5">
    <source>
        <dbReference type="ARBA" id="ARBA00023277"/>
    </source>
</evidence>
<organism evidence="6 7">
    <name type="scientific">Paenibacillus taichungensis</name>
    <dbReference type="NCBI Taxonomy" id="484184"/>
    <lineage>
        <taxon>Bacteria</taxon>
        <taxon>Bacillati</taxon>
        <taxon>Bacillota</taxon>
        <taxon>Bacilli</taxon>
        <taxon>Bacillales</taxon>
        <taxon>Paenibacillaceae</taxon>
        <taxon>Paenibacillus</taxon>
    </lineage>
</organism>
<dbReference type="AlphaFoldDB" id="A0A329R0T4"/>
<evidence type="ECO:0008006" key="8">
    <source>
        <dbReference type="Google" id="ProtNLM"/>
    </source>
</evidence>
<evidence type="ECO:0000256" key="4">
    <source>
        <dbReference type="ARBA" id="ARBA00022842"/>
    </source>
</evidence>
<keyword evidence="5" id="KW-0119">Carbohydrate metabolism</keyword>
<dbReference type="Pfam" id="PF04794">
    <property type="entry name" value="YdjC"/>
    <property type="match status" value="1"/>
</dbReference>
<dbReference type="InterPro" id="IPR011330">
    <property type="entry name" value="Glyco_hydro/deAcase_b/a-brl"/>
</dbReference>
<comment type="cofactor">
    <cofactor evidence="1">
        <name>Mg(2+)</name>
        <dbReference type="ChEBI" id="CHEBI:18420"/>
    </cofactor>
</comment>
<comment type="caution">
    <text evidence="6">The sequence shown here is derived from an EMBL/GenBank/DDBJ whole genome shotgun (WGS) entry which is preliminary data.</text>
</comment>
<accession>A0A329R0T4</accession>
<keyword evidence="4" id="KW-0460">Magnesium</keyword>
<dbReference type="InterPro" id="IPR006879">
    <property type="entry name" value="YdjC-like"/>
</dbReference>
<evidence type="ECO:0000313" key="6">
    <source>
        <dbReference type="EMBL" id="RAW16538.1"/>
    </source>
</evidence>
<dbReference type="GO" id="GO:0046872">
    <property type="term" value="F:metal ion binding"/>
    <property type="evidence" value="ECO:0007669"/>
    <property type="project" value="UniProtKB-KW"/>
</dbReference>
<dbReference type="PANTHER" id="PTHR31609:SF1">
    <property type="entry name" value="CARBOHYDRATE DEACETYLASE"/>
    <property type="match status" value="1"/>
</dbReference>
<dbReference type="GO" id="GO:0005975">
    <property type="term" value="P:carbohydrate metabolic process"/>
    <property type="evidence" value="ECO:0007669"/>
    <property type="project" value="InterPro"/>
</dbReference>
<evidence type="ECO:0000256" key="1">
    <source>
        <dbReference type="ARBA" id="ARBA00001946"/>
    </source>
</evidence>
<dbReference type="EMBL" id="QEVW01000005">
    <property type="protein sequence ID" value="RAW16538.1"/>
    <property type="molecule type" value="Genomic_DNA"/>
</dbReference>
<gene>
    <name evidence="6" type="ORF">DC345_05315</name>
</gene>
<dbReference type="PANTHER" id="PTHR31609">
    <property type="entry name" value="YDJC DEACETYLASE FAMILY MEMBER"/>
    <property type="match status" value="1"/>
</dbReference>
<dbReference type="Gene3D" id="3.20.20.370">
    <property type="entry name" value="Glycoside hydrolase/deacetylase"/>
    <property type="match status" value="1"/>
</dbReference>
<proteinExistence type="predicted"/>
<evidence type="ECO:0000256" key="2">
    <source>
        <dbReference type="ARBA" id="ARBA00022723"/>
    </source>
</evidence>
<sequence length="370" mass="42026">MYSVCSSIISYCELDIPWTRQHSKYFIWPVRMNGPYLVTFNILGTWRMIRSQHKEGDKGMSRQVIINADDFGLSPGVSQGIIQAYRAGGITSTSMMVNMPGLDHALSLARSLPDLGVGLHFNLTYGRPVSDPALVPSLVKPDGAFHQGQCGLIREFADIAIELDAQWNVLAQALLPPTHLDSHQLLHQNDPIIFKIMAEKAVRENIPLRRSQVRHASPDLPSPRMTDTILLDTYGDHEGLQRLLQHLSTLPDGITEIVCHPGYVDDALREISNWLDIREHELAVFVNQDVPRTIQALGIVPINYRAVLDTTEESCELPQIQMTSPLKTVEKRRPRHLRQRLLKRQRLAKLHRLSKKRRTLPRSFSTRKRV</sequence>
<reference evidence="6 7" key="1">
    <citation type="submission" date="2018-04" db="EMBL/GenBank/DDBJ databases">
        <title>Paenibacillus taichungensis Genome sequencing and assembly.</title>
        <authorList>
            <person name="Xu J."/>
            <person name="Rensing C."/>
            <person name="Mazhar H.S."/>
        </authorList>
    </citation>
    <scope>NUCLEOTIDE SEQUENCE [LARGE SCALE GENOMIC DNA]</scope>
    <source>
        <strain evidence="6 7">NC1</strain>
    </source>
</reference>
<evidence type="ECO:0000256" key="3">
    <source>
        <dbReference type="ARBA" id="ARBA00022801"/>
    </source>
</evidence>
<dbReference type="Proteomes" id="UP000250642">
    <property type="component" value="Unassembled WGS sequence"/>
</dbReference>